<organism evidence="1">
    <name type="scientific">marine sediment metagenome</name>
    <dbReference type="NCBI Taxonomy" id="412755"/>
    <lineage>
        <taxon>unclassified sequences</taxon>
        <taxon>metagenomes</taxon>
        <taxon>ecological metagenomes</taxon>
    </lineage>
</organism>
<reference evidence="1" key="1">
    <citation type="journal article" date="2015" name="Nature">
        <title>Complex archaea that bridge the gap between prokaryotes and eukaryotes.</title>
        <authorList>
            <person name="Spang A."/>
            <person name="Saw J.H."/>
            <person name="Jorgensen S.L."/>
            <person name="Zaremba-Niedzwiedzka K."/>
            <person name="Martijn J."/>
            <person name="Lind A.E."/>
            <person name="van Eijk R."/>
            <person name="Schleper C."/>
            <person name="Guy L."/>
            <person name="Ettema T.J."/>
        </authorList>
    </citation>
    <scope>NUCLEOTIDE SEQUENCE</scope>
</reference>
<proteinExistence type="predicted"/>
<protein>
    <submittedName>
        <fullName evidence="1">Uncharacterized protein</fullName>
    </submittedName>
</protein>
<accession>A0A0F9HX17</accession>
<gene>
    <name evidence="1" type="ORF">LCGC14_1731820</name>
</gene>
<sequence>MADTIAERDCRQRRIHIPDCIVRKSLQIPEDAEIVSVRHNATWVEVVLESAEYPIVLKGGVVPVVSAQSDKDDCLSAVIPEAKR</sequence>
<name>A0A0F9HX17_9ZZZZ</name>
<evidence type="ECO:0000313" key="1">
    <source>
        <dbReference type="EMBL" id="KKM07647.1"/>
    </source>
</evidence>
<dbReference type="AlphaFoldDB" id="A0A0F9HX17"/>
<dbReference type="EMBL" id="LAZR01015724">
    <property type="protein sequence ID" value="KKM07647.1"/>
    <property type="molecule type" value="Genomic_DNA"/>
</dbReference>
<comment type="caution">
    <text evidence="1">The sequence shown here is derived from an EMBL/GenBank/DDBJ whole genome shotgun (WGS) entry which is preliminary data.</text>
</comment>